<keyword evidence="1" id="KW-0472">Membrane</keyword>
<feature type="transmembrane region" description="Helical" evidence="1">
    <location>
        <begin position="45"/>
        <end position="69"/>
    </location>
</feature>
<keyword evidence="3" id="KW-1185">Reference proteome</keyword>
<keyword evidence="1" id="KW-0812">Transmembrane</keyword>
<dbReference type="InParanoid" id="V4SJV3"/>
<organism evidence="2 3">
    <name type="scientific">Citrus clementina</name>
    <name type="common">Clementine</name>
    <name type="synonym">Citrus deliciosa x Citrus sinensis</name>
    <dbReference type="NCBI Taxonomy" id="85681"/>
    <lineage>
        <taxon>Eukaryota</taxon>
        <taxon>Viridiplantae</taxon>
        <taxon>Streptophyta</taxon>
        <taxon>Embryophyta</taxon>
        <taxon>Tracheophyta</taxon>
        <taxon>Spermatophyta</taxon>
        <taxon>Magnoliopsida</taxon>
        <taxon>eudicotyledons</taxon>
        <taxon>Gunneridae</taxon>
        <taxon>Pentapetalae</taxon>
        <taxon>rosids</taxon>
        <taxon>malvids</taxon>
        <taxon>Sapindales</taxon>
        <taxon>Rutaceae</taxon>
        <taxon>Aurantioideae</taxon>
        <taxon>Citrus</taxon>
    </lineage>
</organism>
<dbReference type="Proteomes" id="UP000030687">
    <property type="component" value="Unassembled WGS sequence"/>
</dbReference>
<sequence>MGARNSFFHSYSEFGECFILRIQSIVAKIYVLLSFNFLSSHFQNLFSYLLCIKCMLSLYTVYLVLVIFVDIYHLRYEAWSEVRFLQNILKRVTYIVGWVIR</sequence>
<dbReference type="EMBL" id="KI536978">
    <property type="protein sequence ID" value="ESR37336.1"/>
    <property type="molecule type" value="Genomic_DNA"/>
</dbReference>
<protein>
    <submittedName>
        <fullName evidence="2">Uncharacterized protein</fullName>
    </submittedName>
</protein>
<name>V4SJV3_CITCL</name>
<reference evidence="2 3" key="1">
    <citation type="submission" date="2013-10" db="EMBL/GenBank/DDBJ databases">
        <authorList>
            <consortium name="International Citrus Genome Consortium"/>
            <person name="Jenkins J."/>
            <person name="Schmutz J."/>
            <person name="Prochnik S."/>
            <person name="Rokhsar D."/>
            <person name="Gmitter F."/>
            <person name="Ollitrault P."/>
            <person name="Machado M."/>
            <person name="Talon M."/>
            <person name="Wincker P."/>
            <person name="Jaillon O."/>
            <person name="Morgante M."/>
        </authorList>
    </citation>
    <scope>NUCLEOTIDE SEQUENCE</scope>
    <source>
        <strain evidence="3">cv. Clemenules</strain>
    </source>
</reference>
<gene>
    <name evidence="2" type="ORF">CICLE_v10029645mg</name>
</gene>
<accession>V4SJV3</accession>
<dbReference type="AlphaFoldDB" id="V4SJV3"/>
<evidence type="ECO:0000313" key="3">
    <source>
        <dbReference type="Proteomes" id="UP000030687"/>
    </source>
</evidence>
<dbReference type="KEGG" id="cic:CICLE_v10029645mg"/>
<evidence type="ECO:0000256" key="1">
    <source>
        <dbReference type="SAM" id="Phobius"/>
    </source>
</evidence>
<dbReference type="Gramene" id="ESR37336">
    <property type="protein sequence ID" value="ESR37336"/>
    <property type="gene ID" value="CICLE_v10029645mg"/>
</dbReference>
<evidence type="ECO:0000313" key="2">
    <source>
        <dbReference type="EMBL" id="ESR37336.1"/>
    </source>
</evidence>
<proteinExistence type="predicted"/>
<keyword evidence="1" id="KW-1133">Transmembrane helix</keyword>